<dbReference type="InterPro" id="IPR035985">
    <property type="entry name" value="Ubiquitin-activating_enz"/>
</dbReference>
<dbReference type="RefSeq" id="WP_157568781.1">
    <property type="nucleotide sequence ID" value="NZ_WPIK01000016.1"/>
</dbReference>
<protein>
    <submittedName>
        <fullName evidence="2">Thiamine biosynthesis protein ThiF</fullName>
    </submittedName>
</protein>
<reference evidence="2 3" key="1">
    <citation type="submission" date="2019-12" db="EMBL/GenBank/DDBJ databases">
        <title>Mucilaginibacter sp. HMF7410 genome sequencing and assembly.</title>
        <authorList>
            <person name="Kang H."/>
            <person name="Cha I."/>
            <person name="Kim H."/>
            <person name="Joh K."/>
        </authorList>
    </citation>
    <scope>NUCLEOTIDE SEQUENCE [LARGE SCALE GENOMIC DNA]</scope>
    <source>
        <strain evidence="2 3">HMF7410</strain>
    </source>
</reference>
<evidence type="ECO:0000313" key="2">
    <source>
        <dbReference type="EMBL" id="MVN22989.1"/>
    </source>
</evidence>
<dbReference type="PANTHER" id="PTHR43267:SF1">
    <property type="entry name" value="TRNA THREONYLCARBAMOYLADENOSINE DEHYDRATASE"/>
    <property type="match status" value="1"/>
</dbReference>
<keyword evidence="3" id="KW-1185">Reference proteome</keyword>
<accession>A0A7K1T0A2</accession>
<proteinExistence type="predicted"/>
<dbReference type="GO" id="GO:0061503">
    <property type="term" value="F:tRNA threonylcarbamoyladenosine dehydratase"/>
    <property type="evidence" value="ECO:0007669"/>
    <property type="project" value="TreeGrafter"/>
</dbReference>
<dbReference type="Pfam" id="PF00899">
    <property type="entry name" value="ThiF"/>
    <property type="match status" value="1"/>
</dbReference>
<name>A0A7K1T0A2_9SPHI</name>
<evidence type="ECO:0000259" key="1">
    <source>
        <dbReference type="Pfam" id="PF00899"/>
    </source>
</evidence>
<dbReference type="GO" id="GO:0008641">
    <property type="term" value="F:ubiquitin-like modifier activating enzyme activity"/>
    <property type="evidence" value="ECO:0007669"/>
    <property type="project" value="InterPro"/>
</dbReference>
<dbReference type="GO" id="GO:0061504">
    <property type="term" value="P:cyclic threonylcarbamoyladenosine biosynthetic process"/>
    <property type="evidence" value="ECO:0007669"/>
    <property type="project" value="TreeGrafter"/>
</dbReference>
<dbReference type="EMBL" id="WPIK01000016">
    <property type="protein sequence ID" value="MVN22989.1"/>
    <property type="molecule type" value="Genomic_DNA"/>
</dbReference>
<dbReference type="AlphaFoldDB" id="A0A7K1T0A2"/>
<comment type="caution">
    <text evidence="2">The sequence shown here is derived from an EMBL/GenBank/DDBJ whole genome shotgun (WGS) entry which is preliminary data.</text>
</comment>
<organism evidence="2 3">
    <name type="scientific">Mucilaginibacter arboris</name>
    <dbReference type="NCBI Taxonomy" id="2682090"/>
    <lineage>
        <taxon>Bacteria</taxon>
        <taxon>Pseudomonadati</taxon>
        <taxon>Bacteroidota</taxon>
        <taxon>Sphingobacteriia</taxon>
        <taxon>Sphingobacteriales</taxon>
        <taxon>Sphingobacteriaceae</taxon>
        <taxon>Mucilaginibacter</taxon>
    </lineage>
</organism>
<dbReference type="PANTHER" id="PTHR43267">
    <property type="entry name" value="TRNA THREONYLCARBAMOYLADENOSINE DEHYDRATASE"/>
    <property type="match status" value="1"/>
</dbReference>
<dbReference type="InterPro" id="IPR045886">
    <property type="entry name" value="ThiF/MoeB/HesA"/>
</dbReference>
<feature type="domain" description="THIF-type NAD/FAD binding fold" evidence="1">
    <location>
        <begin position="318"/>
        <end position="434"/>
    </location>
</feature>
<evidence type="ECO:0000313" key="3">
    <source>
        <dbReference type="Proteomes" id="UP000462014"/>
    </source>
</evidence>
<sequence length="546" mass="63223">MKSRTDYITDAMEKVECVKITQPFVPDNLIVKGAIEITVNLLTLNFEVEVYSPYPFQYHDLETIRFVNKALIKYDHVNGDGSICVHTLHSPDLATKIALDLNSLKHWINKYFINRQKDVHYEHIVVSPSGTGKSQALWFTDVNYLFSKGEFGQFHFSMLSTGNVNNEVVQTFILQEFRFKNQEVKSLWNKNYKQLNQSTGIFLFIGNPPVTNRRFAVSNWQDLEPFVGQDFFKYLHHFEVNLKKNSSKTSELKLILGYHIEKNEIHWQCINLPVGNFPNYAEKTGPKTYQGRFKDKLIDWMHTKNCSPKYFFGRGTLSKKLTDSRILVIGIGAIGSMLCTTLIRGGCLNLFLNDHDVKEADNVCRSEYQFSSGMVSKVYELRNQLLLISPFAEINGNEELTDIIKRYSKEDNWQAALQEALNNFDYIFDCTTDNDLAYIFSQLTIKPEVINISITNHAKELVCVFKQNQYDWLMEIFKSLNNDIMDLYNPTGCWSPTFKASYNDISVLIQFALKQINQALTKERPLKNFYLSTSEEDGFEIKLNQF</sequence>
<gene>
    <name evidence="2" type="ORF">GO621_15795</name>
</gene>
<dbReference type="Gene3D" id="3.40.50.720">
    <property type="entry name" value="NAD(P)-binding Rossmann-like Domain"/>
    <property type="match status" value="1"/>
</dbReference>
<dbReference type="SUPFAM" id="SSF69572">
    <property type="entry name" value="Activating enzymes of the ubiquitin-like proteins"/>
    <property type="match status" value="1"/>
</dbReference>
<dbReference type="Proteomes" id="UP000462014">
    <property type="component" value="Unassembled WGS sequence"/>
</dbReference>
<dbReference type="InterPro" id="IPR000594">
    <property type="entry name" value="ThiF_NAD_FAD-bd"/>
</dbReference>